<dbReference type="AlphaFoldDB" id="R4WDB7"/>
<sequence length="169" mass="19444">MQQLQLPQPLAIQQSQGSLLRVQLRVLLCLYLLKEDLPTTNTPPICVTHHRWEEVGQEEQVAHLNKLSTSKDRNPLPLACSLQPILKSRNKCLEKGSSHLLEACILTSLAKLLECCLKLIILNYSTCWNIMSPSRPRLKKLWQSSKPTKQNRRLLPSKRIRVRIAVRLR</sequence>
<dbReference type="EMBL" id="AK417414">
    <property type="protein sequence ID" value="BAN20629.1"/>
    <property type="molecule type" value="mRNA"/>
</dbReference>
<name>R4WDB7_RIPPE</name>
<reference evidence="1" key="1">
    <citation type="journal article" date="2013" name="PLoS ONE">
        <title>Gene expression in gut symbiotic organ of stinkbug affected by extracellular bacterial symbiont.</title>
        <authorList>
            <person name="Futahashi R."/>
            <person name="Tanaka K."/>
            <person name="Tanahashi M."/>
            <person name="Nikoh N."/>
            <person name="Kikuchi Y."/>
            <person name="Lee B.L."/>
            <person name="Fukatsu T."/>
        </authorList>
    </citation>
    <scope>NUCLEOTIDE SEQUENCE</scope>
    <source>
        <tissue evidence="1">Midgut</tissue>
    </source>
</reference>
<accession>R4WDB7</accession>
<organism evidence="1">
    <name type="scientific">Riptortus pedestris</name>
    <name type="common">Bean bug</name>
    <dbReference type="NCBI Taxonomy" id="329032"/>
    <lineage>
        <taxon>Eukaryota</taxon>
        <taxon>Metazoa</taxon>
        <taxon>Ecdysozoa</taxon>
        <taxon>Arthropoda</taxon>
        <taxon>Hexapoda</taxon>
        <taxon>Insecta</taxon>
        <taxon>Pterygota</taxon>
        <taxon>Neoptera</taxon>
        <taxon>Paraneoptera</taxon>
        <taxon>Hemiptera</taxon>
        <taxon>Heteroptera</taxon>
        <taxon>Panheteroptera</taxon>
        <taxon>Pentatomomorpha</taxon>
        <taxon>Coreoidea</taxon>
        <taxon>Alydidae</taxon>
        <taxon>Riptortus</taxon>
    </lineage>
</organism>
<protein>
    <submittedName>
        <fullName evidence="1">Unkown protein</fullName>
    </submittedName>
</protein>
<proteinExistence type="evidence at transcript level"/>
<evidence type="ECO:0000313" key="1">
    <source>
        <dbReference type="EMBL" id="BAN20629.1"/>
    </source>
</evidence>